<dbReference type="InterPro" id="IPR036249">
    <property type="entry name" value="Thioredoxin-like_sf"/>
</dbReference>
<dbReference type="GO" id="GO:0016491">
    <property type="term" value="F:oxidoreductase activity"/>
    <property type="evidence" value="ECO:0007669"/>
    <property type="project" value="InterPro"/>
</dbReference>
<keyword evidence="1" id="KW-0732">Signal</keyword>
<dbReference type="CDD" id="cd02966">
    <property type="entry name" value="TlpA_like_family"/>
    <property type="match status" value="1"/>
</dbReference>
<accession>A0AAU7DGY3</accession>
<proteinExistence type="predicted"/>
<sequence length="175" mass="19743">MNDCRRPSMGFLKYLRWTICMAMMVAHFSGAQVSRELVHKPAPVFVRNDLSGRKIALEQYRGKVVLLDFWATWCAGCQVELPKFVAWQKKYGAQGFNVLAVSMDDTAAPVRKTVRRLQLDFPVVMGDAQLGEEYGGLLGLPVTYLLDREGRVLAEFKGETNLNAMERAIQSALRQ</sequence>
<feature type="domain" description="Thioredoxin" evidence="2">
    <location>
        <begin position="36"/>
        <end position="174"/>
    </location>
</feature>
<dbReference type="EMBL" id="CP121196">
    <property type="protein sequence ID" value="XBH16584.1"/>
    <property type="molecule type" value="Genomic_DNA"/>
</dbReference>
<evidence type="ECO:0000313" key="3">
    <source>
        <dbReference type="EMBL" id="XBH16584.1"/>
    </source>
</evidence>
<name>A0AAU7DGY3_9BACT</name>
<feature type="signal peptide" evidence="1">
    <location>
        <begin position="1"/>
        <end position="22"/>
    </location>
</feature>
<dbReference type="PANTHER" id="PTHR42852:SF18">
    <property type="entry name" value="CHROMOSOME UNDETERMINED SCAFFOLD_47, WHOLE GENOME SHOTGUN SEQUENCE"/>
    <property type="match status" value="1"/>
</dbReference>
<evidence type="ECO:0000256" key="1">
    <source>
        <dbReference type="SAM" id="SignalP"/>
    </source>
</evidence>
<dbReference type="InterPro" id="IPR013766">
    <property type="entry name" value="Thioredoxin_domain"/>
</dbReference>
<dbReference type="InterPro" id="IPR050553">
    <property type="entry name" value="Thioredoxin_ResA/DsbE_sf"/>
</dbReference>
<protein>
    <submittedName>
        <fullName evidence="3">TlpA disulfide reductase family protein</fullName>
    </submittedName>
</protein>
<dbReference type="RefSeq" id="WP_348261813.1">
    <property type="nucleotide sequence ID" value="NZ_CP121196.1"/>
</dbReference>
<organism evidence="3">
    <name type="scientific">Telmatobacter sp. DSM 110680</name>
    <dbReference type="NCBI Taxonomy" id="3036704"/>
    <lineage>
        <taxon>Bacteria</taxon>
        <taxon>Pseudomonadati</taxon>
        <taxon>Acidobacteriota</taxon>
        <taxon>Terriglobia</taxon>
        <taxon>Terriglobales</taxon>
        <taxon>Acidobacteriaceae</taxon>
        <taxon>Telmatobacter</taxon>
    </lineage>
</organism>
<gene>
    <name evidence="3" type="ORF">P8935_18660</name>
</gene>
<dbReference type="PANTHER" id="PTHR42852">
    <property type="entry name" value="THIOL:DISULFIDE INTERCHANGE PROTEIN DSBE"/>
    <property type="match status" value="1"/>
</dbReference>
<dbReference type="Gene3D" id="3.40.30.10">
    <property type="entry name" value="Glutaredoxin"/>
    <property type="match status" value="1"/>
</dbReference>
<dbReference type="AlphaFoldDB" id="A0AAU7DGY3"/>
<dbReference type="InterPro" id="IPR000866">
    <property type="entry name" value="AhpC/TSA"/>
</dbReference>
<dbReference type="Pfam" id="PF00578">
    <property type="entry name" value="AhpC-TSA"/>
    <property type="match status" value="1"/>
</dbReference>
<dbReference type="GO" id="GO:0016209">
    <property type="term" value="F:antioxidant activity"/>
    <property type="evidence" value="ECO:0007669"/>
    <property type="project" value="InterPro"/>
</dbReference>
<reference evidence="3" key="1">
    <citation type="submission" date="2023-03" db="EMBL/GenBank/DDBJ databases">
        <title>Edaphobacter sp.</title>
        <authorList>
            <person name="Huber K.J."/>
            <person name="Papendorf J."/>
            <person name="Pilke C."/>
            <person name="Bunk B."/>
            <person name="Sproeer C."/>
            <person name="Pester M."/>
        </authorList>
    </citation>
    <scope>NUCLEOTIDE SEQUENCE</scope>
    <source>
        <strain evidence="3">DSM 110680</strain>
    </source>
</reference>
<feature type="chain" id="PRO_5043683440" evidence="1">
    <location>
        <begin position="23"/>
        <end position="175"/>
    </location>
</feature>
<dbReference type="SUPFAM" id="SSF52833">
    <property type="entry name" value="Thioredoxin-like"/>
    <property type="match status" value="1"/>
</dbReference>
<evidence type="ECO:0000259" key="2">
    <source>
        <dbReference type="PROSITE" id="PS51352"/>
    </source>
</evidence>
<dbReference type="PROSITE" id="PS51352">
    <property type="entry name" value="THIOREDOXIN_2"/>
    <property type="match status" value="1"/>
</dbReference>